<protein>
    <submittedName>
        <fullName evidence="3">Putative minor structural protein</fullName>
    </submittedName>
</protein>
<evidence type="ECO:0000259" key="1">
    <source>
        <dbReference type="Pfam" id="PF06605"/>
    </source>
</evidence>
<dbReference type="Gene3D" id="6.20.110.10">
    <property type="match status" value="1"/>
</dbReference>
<accession>A0A2X0X9P5</accession>
<feature type="domain" description="Prophage endopeptidase tail N-terminal" evidence="2">
    <location>
        <begin position="22"/>
        <end position="82"/>
    </location>
</feature>
<proteinExistence type="predicted"/>
<evidence type="ECO:0000313" key="3">
    <source>
        <dbReference type="EMBL" id="SPT95529.1"/>
    </source>
</evidence>
<dbReference type="Proteomes" id="UP000251431">
    <property type="component" value="Unassembled WGS sequence"/>
</dbReference>
<reference evidence="3 4" key="1">
    <citation type="submission" date="2018-06" db="EMBL/GenBank/DDBJ databases">
        <authorList>
            <consortium name="Pathogen Informatics"/>
            <person name="Doyle S."/>
        </authorList>
    </citation>
    <scope>NUCLEOTIDE SEQUENCE [LARGE SCALE GENOMIC DNA]</scope>
    <source>
        <strain evidence="3 4">NCTC7582</strain>
    </source>
</reference>
<organism evidence="3 4">
    <name type="scientific">Lysinibacillus capsici</name>
    <dbReference type="NCBI Taxonomy" id="2115968"/>
    <lineage>
        <taxon>Bacteria</taxon>
        <taxon>Bacillati</taxon>
        <taxon>Bacillota</taxon>
        <taxon>Bacilli</taxon>
        <taxon>Bacillales</taxon>
        <taxon>Bacillaceae</taxon>
        <taxon>Lysinibacillus</taxon>
    </lineage>
</organism>
<gene>
    <name evidence="3" type="ORF">NCTC7582_00030</name>
</gene>
<name>A0A2X0X9P5_9BACI</name>
<feature type="domain" description="Tail spike" evidence="1">
    <location>
        <begin position="95"/>
        <end position="276"/>
    </location>
</feature>
<dbReference type="InterPro" id="IPR010572">
    <property type="entry name" value="Tail_dom"/>
</dbReference>
<dbReference type="Pfam" id="PF18994">
    <property type="entry name" value="Prophage_tailD1"/>
    <property type="match status" value="1"/>
</dbReference>
<evidence type="ECO:0000259" key="2">
    <source>
        <dbReference type="Pfam" id="PF18994"/>
    </source>
</evidence>
<dbReference type="Gene3D" id="3.55.50.40">
    <property type="match status" value="1"/>
</dbReference>
<dbReference type="RefSeq" id="WP_112116142.1">
    <property type="nucleotide sequence ID" value="NZ_UAQE01000001.1"/>
</dbReference>
<dbReference type="EMBL" id="UAQE01000001">
    <property type="protein sequence ID" value="SPT95529.1"/>
    <property type="molecule type" value="Genomic_DNA"/>
</dbReference>
<sequence>MLSITNYEGTLTEALVCRGKPVARKNIDGVFELTLDTSEHDNPHSFNLITEEGIIEAGGFQFRIKQMQRKSRGKVKSVKAQHIFFDNIWLRQEGTNGGHKTLYEFATFALRDTGWTFTSDFDEDGYIEAFGNDNIVKLVNQICETFECDYEITSNSNIHFSKMLGPDSDFVYQYGDNIIELSKSVNTDNLRTRISAKGKDNLVIRYTSPQAVKWGILDADDISDERFLDSENLMDKARKSLKDQPELSIELNSIELLDKQLGERIWLIYEPWDLKCRLVF</sequence>
<dbReference type="Pfam" id="PF06605">
    <property type="entry name" value="Prophage_tail"/>
    <property type="match status" value="1"/>
</dbReference>
<evidence type="ECO:0000313" key="4">
    <source>
        <dbReference type="Proteomes" id="UP000251431"/>
    </source>
</evidence>
<dbReference type="InterPro" id="IPR044051">
    <property type="entry name" value="Prophage_tail_N"/>
</dbReference>
<dbReference type="AlphaFoldDB" id="A0A2X0X9P5"/>